<feature type="non-terminal residue" evidence="2">
    <location>
        <position position="1"/>
    </location>
</feature>
<accession>A0A9P4KCT9</accession>
<dbReference type="Pfam" id="PF06985">
    <property type="entry name" value="HET"/>
    <property type="match status" value="1"/>
</dbReference>
<organism evidence="2 3">
    <name type="scientific">Lojkania enalia</name>
    <dbReference type="NCBI Taxonomy" id="147567"/>
    <lineage>
        <taxon>Eukaryota</taxon>
        <taxon>Fungi</taxon>
        <taxon>Dikarya</taxon>
        <taxon>Ascomycota</taxon>
        <taxon>Pezizomycotina</taxon>
        <taxon>Dothideomycetes</taxon>
        <taxon>Pleosporomycetidae</taxon>
        <taxon>Pleosporales</taxon>
        <taxon>Pleosporales incertae sedis</taxon>
        <taxon>Lojkania</taxon>
    </lineage>
</organism>
<evidence type="ECO:0000259" key="1">
    <source>
        <dbReference type="Pfam" id="PF06985"/>
    </source>
</evidence>
<evidence type="ECO:0000313" key="3">
    <source>
        <dbReference type="Proteomes" id="UP000800093"/>
    </source>
</evidence>
<protein>
    <submittedName>
        <fullName evidence="2">Heterokaryon incompatibility</fullName>
    </submittedName>
</protein>
<comment type="caution">
    <text evidence="2">The sequence shown here is derived from an EMBL/GenBank/DDBJ whole genome shotgun (WGS) entry which is preliminary data.</text>
</comment>
<dbReference type="Proteomes" id="UP000800093">
    <property type="component" value="Unassembled WGS sequence"/>
</dbReference>
<reference evidence="3" key="1">
    <citation type="journal article" date="2020" name="Stud. Mycol.">
        <title>101 Dothideomycetes genomes: A test case for predicting lifestyles and emergence of pathogens.</title>
        <authorList>
            <person name="Haridas S."/>
            <person name="Albert R."/>
            <person name="Binder M."/>
            <person name="Bloem J."/>
            <person name="LaButti K."/>
            <person name="Salamov A."/>
            <person name="Andreopoulos B."/>
            <person name="Baker S."/>
            <person name="Barry K."/>
            <person name="Bills G."/>
            <person name="Bluhm B."/>
            <person name="Cannon C."/>
            <person name="Castanera R."/>
            <person name="Culley D."/>
            <person name="Daum C."/>
            <person name="Ezra D."/>
            <person name="Gonzalez J."/>
            <person name="Henrissat B."/>
            <person name="Kuo A."/>
            <person name="Liang C."/>
            <person name="Lipzen A."/>
            <person name="Lutzoni F."/>
            <person name="Magnuson J."/>
            <person name="Mondo S."/>
            <person name="Nolan M."/>
            <person name="Ohm R."/>
            <person name="Pangilinan J."/>
            <person name="Park H.-J."/>
            <person name="Ramirez L."/>
            <person name="Alfaro M."/>
            <person name="Sun H."/>
            <person name="Tritt A."/>
            <person name="Yoshinaga Y."/>
            <person name="Zwiers L.-H."/>
            <person name="Turgeon B."/>
            <person name="Goodwin S."/>
            <person name="Spatafora J."/>
            <person name="Crous P."/>
            <person name="Grigoriev I."/>
        </authorList>
    </citation>
    <scope>NUCLEOTIDE SEQUENCE [LARGE SCALE GENOMIC DNA]</scope>
    <source>
        <strain evidence="3">CBS 304.66</strain>
    </source>
</reference>
<dbReference type="InterPro" id="IPR052895">
    <property type="entry name" value="HetReg/Transcr_Mod"/>
</dbReference>
<proteinExistence type="predicted"/>
<dbReference type="AlphaFoldDB" id="A0A9P4KCT9"/>
<dbReference type="OrthoDB" id="5386682at2759"/>
<dbReference type="PANTHER" id="PTHR24148">
    <property type="entry name" value="ANKYRIN REPEAT DOMAIN-CONTAINING PROTEIN 39 HOMOLOG-RELATED"/>
    <property type="match status" value="1"/>
</dbReference>
<keyword evidence="3" id="KW-1185">Reference proteome</keyword>
<feature type="non-terminal residue" evidence="2">
    <location>
        <position position="86"/>
    </location>
</feature>
<evidence type="ECO:0000313" key="2">
    <source>
        <dbReference type="EMBL" id="KAF2264130.1"/>
    </source>
</evidence>
<feature type="domain" description="Heterokaryon incompatibility" evidence="1">
    <location>
        <begin position="2"/>
        <end position="82"/>
    </location>
</feature>
<name>A0A9P4KCT9_9PLEO</name>
<gene>
    <name evidence="2" type="ORF">CC78DRAFT_441992</name>
</gene>
<dbReference type="InterPro" id="IPR010730">
    <property type="entry name" value="HET"/>
</dbReference>
<dbReference type="PANTHER" id="PTHR24148:SF64">
    <property type="entry name" value="HETEROKARYON INCOMPATIBILITY DOMAIN-CONTAINING PROTEIN"/>
    <property type="match status" value="1"/>
</dbReference>
<sequence length="86" mass="10307">HHALSYCWGDEDDTRTVFVNGIKIEITRNLYEFLKMARQSLSTEYQHVLLFWVDAICINQRDADEKARQILQMPSIYRRSLTLLWM</sequence>
<dbReference type="EMBL" id="ML986618">
    <property type="protein sequence ID" value="KAF2264130.1"/>
    <property type="molecule type" value="Genomic_DNA"/>
</dbReference>